<proteinExistence type="predicted"/>
<dbReference type="CDD" id="cd01949">
    <property type="entry name" value="GGDEF"/>
    <property type="match status" value="1"/>
</dbReference>
<evidence type="ECO:0000259" key="3">
    <source>
        <dbReference type="PROSITE" id="PS50110"/>
    </source>
</evidence>
<feature type="compositionally biased region" description="Low complexity" evidence="2">
    <location>
        <begin position="24"/>
        <end position="37"/>
    </location>
</feature>
<evidence type="ECO:0000256" key="1">
    <source>
        <dbReference type="PROSITE-ProRule" id="PRU00169"/>
    </source>
</evidence>
<dbReference type="InterPro" id="IPR029787">
    <property type="entry name" value="Nucleotide_cyclase"/>
</dbReference>
<comment type="caution">
    <text evidence="6">The sequence shown here is derived from an EMBL/GenBank/DDBJ whole genome shotgun (WGS) entry which is preliminary data.</text>
</comment>
<feature type="region of interest" description="Disordered" evidence="2">
    <location>
        <begin position="1"/>
        <end position="37"/>
    </location>
</feature>
<dbReference type="InterPro" id="IPR001789">
    <property type="entry name" value="Sig_transdc_resp-reg_receiver"/>
</dbReference>
<dbReference type="InterPro" id="IPR000160">
    <property type="entry name" value="GGDEF_dom"/>
</dbReference>
<dbReference type="InterPro" id="IPR043128">
    <property type="entry name" value="Rev_trsase/Diguanyl_cyclase"/>
</dbReference>
<dbReference type="SMART" id="SM00448">
    <property type="entry name" value="REC"/>
    <property type="match status" value="1"/>
</dbReference>
<dbReference type="PROSITE" id="PS50883">
    <property type="entry name" value="EAL"/>
    <property type="match status" value="1"/>
</dbReference>
<dbReference type="InterPro" id="IPR011006">
    <property type="entry name" value="CheY-like_superfamily"/>
</dbReference>
<evidence type="ECO:0000313" key="7">
    <source>
        <dbReference type="Proteomes" id="UP001219862"/>
    </source>
</evidence>
<evidence type="ECO:0000313" key="6">
    <source>
        <dbReference type="EMBL" id="MDC8785368.1"/>
    </source>
</evidence>
<dbReference type="InterPro" id="IPR050706">
    <property type="entry name" value="Cyclic-di-GMP_PDE-like"/>
</dbReference>
<dbReference type="PROSITE" id="PS50110">
    <property type="entry name" value="RESPONSE_REGULATORY"/>
    <property type="match status" value="1"/>
</dbReference>
<reference evidence="6 7" key="1">
    <citation type="submission" date="2022-10" db="EMBL/GenBank/DDBJ databases">
        <title>paucibacter sp. hw8 Genome sequencing.</title>
        <authorList>
            <person name="Park S."/>
        </authorList>
    </citation>
    <scope>NUCLEOTIDE SEQUENCE [LARGE SCALE GENOMIC DNA]</scope>
    <source>
        <strain evidence="7">hw8</strain>
    </source>
</reference>
<dbReference type="SUPFAM" id="SSF52172">
    <property type="entry name" value="CheY-like"/>
    <property type="match status" value="1"/>
</dbReference>
<sequence length="748" mass="82452">MQETNSPIHSDEQGDDDLLEFLDGPEPGEQEGGSSAASWRILIVDDDSDVHKATELAMQGLQVEGQSLTFLHARSAAEARYVLAHEGDLAVVLLDVVMETEDSGLQLVRYIRDELRLDSIRIVLRTGQPGYAPEIETVQAYDINDYKTKSELTRTRLYTVLTAAIRSYRQICALEANRRGLEMIVEASTELSRLRGLHRFSEGVVTQICAMLGILPEGLVCAQVGSEALSDVRIVAAAGQYSGLMDLPLSAVPIASVRNPLQRCLQLRENIYDNGTCLYFGLSNGRPMAALVDVGRTLGEMDQRLLRAFCANIAVGLENVVLYSQLLDQAYNDQLLRLPNRNRFVELLDKNLKDPDGITLALIDIDDFSDINDAFGHQFGDQVLQAVVVRLGERLGLNTSMARIGADTFGLLGPSALVCAESIKDVFTEQFAVSGERLQLSATTGLVRLEDSAAIGSELLLDAQIALKQAKLQHRGSSQYFSPAMGTDARERFKLLKGLRAGFEENRLFVVYQPQVDLTSGQALGAEALLRWRTEEGNFVPPDQFIPLAEKSGLIISIGEFVLRTACHQTKRMLELGYADFRMCVNVSLAQFRHQDFITTLLRALRDTGVDGRNIELEITESMAMEDTELVMHILADIKRSGITVAIDDFGTGFSSLSHLRQLDVDRLKIDRAFVREAQSSSAGSTIAQMVINLGRGLGLTVIAEGIETEEQRLQLQALGCHEGQGYLFGRPMPAEQLERWMAQGTPQ</sequence>
<dbReference type="Pfam" id="PF00990">
    <property type="entry name" value="GGDEF"/>
    <property type="match status" value="1"/>
</dbReference>
<keyword evidence="1" id="KW-0597">Phosphoprotein</keyword>
<feature type="domain" description="Response regulatory" evidence="3">
    <location>
        <begin position="40"/>
        <end position="164"/>
    </location>
</feature>
<dbReference type="InterPro" id="IPR001633">
    <property type="entry name" value="EAL_dom"/>
</dbReference>
<dbReference type="SUPFAM" id="SSF141868">
    <property type="entry name" value="EAL domain-like"/>
    <property type="match status" value="1"/>
</dbReference>
<dbReference type="SMART" id="SM00052">
    <property type="entry name" value="EAL"/>
    <property type="match status" value="1"/>
</dbReference>
<dbReference type="RefSeq" id="WP_273596488.1">
    <property type="nucleotide sequence ID" value="NZ_JAQQXS010000007.1"/>
</dbReference>
<dbReference type="PANTHER" id="PTHR33121:SF19">
    <property type="entry name" value="CYCLIC DI-GMP PHOSPHODIESTERASE PA2567"/>
    <property type="match status" value="1"/>
</dbReference>
<organism evidence="6 7">
    <name type="scientific">Roseateles koreensis</name>
    <dbReference type="NCBI Taxonomy" id="2987526"/>
    <lineage>
        <taxon>Bacteria</taxon>
        <taxon>Pseudomonadati</taxon>
        <taxon>Pseudomonadota</taxon>
        <taxon>Betaproteobacteria</taxon>
        <taxon>Burkholderiales</taxon>
        <taxon>Sphaerotilaceae</taxon>
        <taxon>Roseateles</taxon>
    </lineage>
</organism>
<dbReference type="Pfam" id="PF00563">
    <property type="entry name" value="EAL"/>
    <property type="match status" value="1"/>
</dbReference>
<name>A0ABT5KR27_9BURK</name>
<dbReference type="CDD" id="cd01948">
    <property type="entry name" value="EAL"/>
    <property type="match status" value="1"/>
</dbReference>
<dbReference type="NCBIfam" id="TIGR00254">
    <property type="entry name" value="GGDEF"/>
    <property type="match status" value="1"/>
</dbReference>
<protein>
    <submittedName>
        <fullName evidence="6">EAL domain-containing protein</fullName>
    </submittedName>
</protein>
<gene>
    <name evidence="6" type="ORF">PRZ01_09220</name>
</gene>
<dbReference type="SUPFAM" id="SSF55073">
    <property type="entry name" value="Nucleotide cyclase"/>
    <property type="match status" value="1"/>
</dbReference>
<dbReference type="Pfam" id="PF11849">
    <property type="entry name" value="DUF3369"/>
    <property type="match status" value="1"/>
</dbReference>
<feature type="domain" description="GGDEF" evidence="5">
    <location>
        <begin position="356"/>
        <end position="483"/>
    </location>
</feature>
<evidence type="ECO:0000256" key="2">
    <source>
        <dbReference type="SAM" id="MobiDB-lite"/>
    </source>
</evidence>
<accession>A0ABT5KR27</accession>
<evidence type="ECO:0000259" key="4">
    <source>
        <dbReference type="PROSITE" id="PS50883"/>
    </source>
</evidence>
<dbReference type="SMART" id="SM00267">
    <property type="entry name" value="GGDEF"/>
    <property type="match status" value="1"/>
</dbReference>
<dbReference type="InterPro" id="IPR035919">
    <property type="entry name" value="EAL_sf"/>
</dbReference>
<dbReference type="PROSITE" id="PS50887">
    <property type="entry name" value="GGDEF"/>
    <property type="match status" value="1"/>
</dbReference>
<dbReference type="PANTHER" id="PTHR33121">
    <property type="entry name" value="CYCLIC DI-GMP PHOSPHODIESTERASE PDEF"/>
    <property type="match status" value="1"/>
</dbReference>
<dbReference type="Gene3D" id="3.40.50.2300">
    <property type="match status" value="1"/>
</dbReference>
<feature type="domain" description="EAL" evidence="4">
    <location>
        <begin position="492"/>
        <end position="746"/>
    </location>
</feature>
<dbReference type="Gene3D" id="3.20.20.450">
    <property type="entry name" value="EAL domain"/>
    <property type="match status" value="1"/>
</dbReference>
<keyword evidence="7" id="KW-1185">Reference proteome</keyword>
<evidence type="ECO:0000259" key="5">
    <source>
        <dbReference type="PROSITE" id="PS50887"/>
    </source>
</evidence>
<dbReference type="Gene3D" id="3.30.70.270">
    <property type="match status" value="1"/>
</dbReference>
<dbReference type="Proteomes" id="UP001219862">
    <property type="component" value="Unassembled WGS sequence"/>
</dbReference>
<dbReference type="EMBL" id="JAQQXS010000007">
    <property type="protein sequence ID" value="MDC8785368.1"/>
    <property type="molecule type" value="Genomic_DNA"/>
</dbReference>
<dbReference type="InterPro" id="IPR021800">
    <property type="entry name" value="DUF3369"/>
</dbReference>
<feature type="modified residue" description="4-aspartylphosphate" evidence="1">
    <location>
        <position position="95"/>
    </location>
</feature>